<sequence length="204" mass="22464">MSDQEVELNEDLRDVYQEVTNVAMGQAADRLARLLDVFVVLPIPNVNIMEAGELEMALHAASESESVSAVCQGFIGKGVAGEALLIFNDSSFSDIAKLMKYEGEIDDAVQLELEMDISSILIGAFLNGLAEQLDMSFSQGHPVVLGQHCDIKDLITANSARWNKVLTLEINYTIKDHNINCDLLLLFSDDSIIRLNEIASYLLE</sequence>
<dbReference type="InterPro" id="IPR028976">
    <property type="entry name" value="CheC-like_sf"/>
</dbReference>
<evidence type="ECO:0000313" key="3">
    <source>
        <dbReference type="Proteomes" id="UP001161389"/>
    </source>
</evidence>
<keyword evidence="1" id="KW-0145">Chemotaxis</keyword>
<organism evidence="2 3">
    <name type="scientific">Litoribrevibacter albus</name>
    <dbReference type="NCBI Taxonomy" id="1473156"/>
    <lineage>
        <taxon>Bacteria</taxon>
        <taxon>Pseudomonadati</taxon>
        <taxon>Pseudomonadota</taxon>
        <taxon>Gammaproteobacteria</taxon>
        <taxon>Oceanospirillales</taxon>
        <taxon>Oceanospirillaceae</taxon>
        <taxon>Litoribrevibacter</taxon>
    </lineage>
</organism>
<dbReference type="Gene3D" id="3.40.1550.10">
    <property type="entry name" value="CheC-like"/>
    <property type="match status" value="1"/>
</dbReference>
<comment type="caution">
    <text evidence="2">The sequence shown here is derived from an EMBL/GenBank/DDBJ whole genome shotgun (WGS) entry which is preliminary data.</text>
</comment>
<dbReference type="Proteomes" id="UP001161389">
    <property type="component" value="Unassembled WGS sequence"/>
</dbReference>
<accession>A0AA37S994</accession>
<reference evidence="2" key="2">
    <citation type="submission" date="2023-01" db="EMBL/GenBank/DDBJ databases">
        <title>Draft genome sequence of Litoribrevibacter albus strain NBRC 110071.</title>
        <authorList>
            <person name="Sun Q."/>
            <person name="Mori K."/>
        </authorList>
    </citation>
    <scope>NUCLEOTIDE SEQUENCE</scope>
    <source>
        <strain evidence="2">NBRC 110071</strain>
    </source>
</reference>
<dbReference type="EMBL" id="BSNM01000006">
    <property type="protein sequence ID" value="GLQ30512.1"/>
    <property type="molecule type" value="Genomic_DNA"/>
</dbReference>
<dbReference type="CDD" id="cd17910">
    <property type="entry name" value="CheC_ClassII"/>
    <property type="match status" value="1"/>
</dbReference>
<evidence type="ECO:0008006" key="4">
    <source>
        <dbReference type="Google" id="ProtNLM"/>
    </source>
</evidence>
<proteinExistence type="predicted"/>
<name>A0AA37S994_9GAMM</name>
<dbReference type="GO" id="GO:0006935">
    <property type="term" value="P:chemotaxis"/>
    <property type="evidence" value="ECO:0007669"/>
    <property type="project" value="UniProtKB-KW"/>
</dbReference>
<dbReference type="RefSeq" id="WP_284379512.1">
    <property type="nucleotide sequence ID" value="NZ_BSNM01000006.1"/>
</dbReference>
<keyword evidence="3" id="KW-1185">Reference proteome</keyword>
<evidence type="ECO:0000313" key="2">
    <source>
        <dbReference type="EMBL" id="GLQ30512.1"/>
    </source>
</evidence>
<reference evidence="2" key="1">
    <citation type="journal article" date="2014" name="Int. J. Syst. Evol. Microbiol.">
        <title>Complete genome sequence of Corynebacterium casei LMG S-19264T (=DSM 44701T), isolated from a smear-ripened cheese.</title>
        <authorList>
            <consortium name="US DOE Joint Genome Institute (JGI-PGF)"/>
            <person name="Walter F."/>
            <person name="Albersmeier A."/>
            <person name="Kalinowski J."/>
            <person name="Ruckert C."/>
        </authorList>
    </citation>
    <scope>NUCLEOTIDE SEQUENCE</scope>
    <source>
        <strain evidence="2">NBRC 110071</strain>
    </source>
</reference>
<gene>
    <name evidence="2" type="ORF">GCM10007876_09900</name>
</gene>
<dbReference type="SUPFAM" id="SSF103039">
    <property type="entry name" value="CheC-like"/>
    <property type="match status" value="1"/>
</dbReference>
<evidence type="ECO:0000256" key="1">
    <source>
        <dbReference type="ARBA" id="ARBA00022500"/>
    </source>
</evidence>
<protein>
    <recommendedName>
        <fullName evidence="4">Chemotaxis protein CheC</fullName>
    </recommendedName>
</protein>
<dbReference type="AlphaFoldDB" id="A0AA37S994"/>